<keyword evidence="5" id="KW-1185">Reference proteome</keyword>
<protein>
    <recommendedName>
        <fullName evidence="3">DUF7144 domain-containing protein</fullName>
    </recommendedName>
</protein>
<accession>A0ABP9H0C0</accession>
<dbReference type="EMBL" id="BAABIK010000051">
    <property type="protein sequence ID" value="GAA4958121.1"/>
    <property type="molecule type" value="Genomic_DNA"/>
</dbReference>
<keyword evidence="2" id="KW-0472">Membrane</keyword>
<feature type="compositionally biased region" description="Low complexity" evidence="1">
    <location>
        <begin position="137"/>
        <end position="150"/>
    </location>
</feature>
<dbReference type="Proteomes" id="UP001499993">
    <property type="component" value="Unassembled WGS sequence"/>
</dbReference>
<gene>
    <name evidence="4" type="ORF">GCM10023224_50110</name>
</gene>
<feature type="transmembrane region" description="Helical" evidence="2">
    <location>
        <begin position="102"/>
        <end position="122"/>
    </location>
</feature>
<feature type="transmembrane region" description="Helical" evidence="2">
    <location>
        <begin position="77"/>
        <end position="96"/>
    </location>
</feature>
<evidence type="ECO:0000259" key="3">
    <source>
        <dbReference type="Pfam" id="PF23636"/>
    </source>
</evidence>
<comment type="caution">
    <text evidence="4">The sequence shown here is derived from an EMBL/GenBank/DDBJ whole genome shotgun (WGS) entry which is preliminary data.</text>
</comment>
<keyword evidence="2" id="KW-0812">Transmembrane</keyword>
<name>A0ABP9H0C0_9ACTN</name>
<keyword evidence="2" id="KW-1133">Transmembrane helix</keyword>
<reference evidence="5" key="1">
    <citation type="journal article" date="2019" name="Int. J. Syst. Evol. Microbiol.">
        <title>The Global Catalogue of Microorganisms (GCM) 10K type strain sequencing project: providing services to taxonomists for standard genome sequencing and annotation.</title>
        <authorList>
            <consortium name="The Broad Institute Genomics Platform"/>
            <consortium name="The Broad Institute Genome Sequencing Center for Infectious Disease"/>
            <person name="Wu L."/>
            <person name="Ma J."/>
        </authorList>
    </citation>
    <scope>NUCLEOTIDE SEQUENCE [LARGE SCALE GENOMIC DNA]</scope>
    <source>
        <strain evidence="5">JCM 18123</strain>
    </source>
</reference>
<feature type="domain" description="DUF7144" evidence="3">
    <location>
        <begin position="9"/>
        <end position="122"/>
    </location>
</feature>
<evidence type="ECO:0000256" key="1">
    <source>
        <dbReference type="SAM" id="MobiDB-lite"/>
    </source>
</evidence>
<dbReference type="RefSeq" id="WP_344146545.1">
    <property type="nucleotide sequence ID" value="NZ_BAABIK010000051.1"/>
</dbReference>
<sequence>MKRSRANGWGVFAATLLFVVGAVNIVQGLVAMLMPAYFVAAEDEMLVWDFAIWGLVLGVWGVVLVLAGLALLSGQTWARVFTVVVAAVNAFAQLAFIGSYPVWSLVAIAVDVLVIYAVTAGWPDRVTADEDAYAAGRADAERAPAGTQQAVGGGQGTDADADAASGEAGTGERPYGGASTQEARHGTAERPPGTRPGKHEQPMS</sequence>
<dbReference type="InterPro" id="IPR055568">
    <property type="entry name" value="DUF7144"/>
</dbReference>
<feature type="region of interest" description="Disordered" evidence="1">
    <location>
        <begin position="137"/>
        <end position="204"/>
    </location>
</feature>
<feature type="transmembrane region" description="Helical" evidence="2">
    <location>
        <begin position="50"/>
        <end position="72"/>
    </location>
</feature>
<evidence type="ECO:0000313" key="4">
    <source>
        <dbReference type="EMBL" id="GAA4958121.1"/>
    </source>
</evidence>
<dbReference type="Pfam" id="PF23636">
    <property type="entry name" value="DUF7144"/>
    <property type="match status" value="1"/>
</dbReference>
<evidence type="ECO:0000256" key="2">
    <source>
        <dbReference type="SAM" id="Phobius"/>
    </source>
</evidence>
<evidence type="ECO:0000313" key="5">
    <source>
        <dbReference type="Proteomes" id="UP001499993"/>
    </source>
</evidence>
<organism evidence="4 5">
    <name type="scientific">Streptomonospora halophila</name>
    <dbReference type="NCBI Taxonomy" id="427369"/>
    <lineage>
        <taxon>Bacteria</taxon>
        <taxon>Bacillati</taxon>
        <taxon>Actinomycetota</taxon>
        <taxon>Actinomycetes</taxon>
        <taxon>Streptosporangiales</taxon>
        <taxon>Nocardiopsidaceae</taxon>
        <taxon>Streptomonospora</taxon>
    </lineage>
</organism>
<proteinExistence type="predicted"/>